<organism evidence="2 3">
    <name type="scientific">Necator americanus</name>
    <name type="common">Human hookworm</name>
    <dbReference type="NCBI Taxonomy" id="51031"/>
    <lineage>
        <taxon>Eukaryota</taxon>
        <taxon>Metazoa</taxon>
        <taxon>Ecdysozoa</taxon>
        <taxon>Nematoda</taxon>
        <taxon>Chromadorea</taxon>
        <taxon>Rhabditida</taxon>
        <taxon>Rhabditina</taxon>
        <taxon>Rhabditomorpha</taxon>
        <taxon>Strongyloidea</taxon>
        <taxon>Ancylostomatidae</taxon>
        <taxon>Bunostominae</taxon>
        <taxon>Necator</taxon>
    </lineage>
</organism>
<dbReference type="Proteomes" id="UP001303046">
    <property type="component" value="Unassembled WGS sequence"/>
</dbReference>
<keyword evidence="1" id="KW-0472">Membrane</keyword>
<evidence type="ECO:0000313" key="3">
    <source>
        <dbReference type="Proteomes" id="UP001303046"/>
    </source>
</evidence>
<keyword evidence="1" id="KW-1133">Transmembrane helix</keyword>
<sequence>MTELTGASKEYLNIHETYHVILGINTAVVSAVLLVLNIITLNGIRRTAELVRYPAYRVMALSIVFDLIQLCVHLISAVFGAYGYAIPSKMNTALGAILSAGWMTSNMFTVLLSFHRALVVAHPLLEEKLFRGLKERIFIYGLYYTCIFIYWEFIDEKLEDNPVTNFFSNMMWVVANGLQAILTLILNSAVRKAGTKFMLPSTAGLDKCRQIRLRSLIEAVFKKPSSVVAHTTITVIVSKKAVVAAT</sequence>
<feature type="transmembrane region" description="Helical" evidence="1">
    <location>
        <begin position="60"/>
        <end position="85"/>
    </location>
</feature>
<protein>
    <recommendedName>
        <fullName evidence="4">7TM GPCR serpentine receptor class x (Srx) domain-containing protein</fullName>
    </recommendedName>
</protein>
<feature type="transmembrane region" description="Helical" evidence="1">
    <location>
        <begin position="137"/>
        <end position="154"/>
    </location>
</feature>
<keyword evidence="3" id="KW-1185">Reference proteome</keyword>
<keyword evidence="1" id="KW-0812">Transmembrane</keyword>
<comment type="caution">
    <text evidence="2">The sequence shown here is derived from an EMBL/GenBank/DDBJ whole genome shotgun (WGS) entry which is preliminary data.</text>
</comment>
<evidence type="ECO:0008006" key="4">
    <source>
        <dbReference type="Google" id="ProtNLM"/>
    </source>
</evidence>
<dbReference type="SUPFAM" id="SSF81321">
    <property type="entry name" value="Family A G protein-coupled receptor-like"/>
    <property type="match status" value="1"/>
</dbReference>
<proteinExistence type="predicted"/>
<evidence type="ECO:0000256" key="1">
    <source>
        <dbReference type="SAM" id="Phobius"/>
    </source>
</evidence>
<dbReference type="Pfam" id="PF10321">
    <property type="entry name" value="7TM_GPCR_Srt"/>
    <property type="match status" value="1"/>
</dbReference>
<gene>
    <name evidence="2" type="primary">Necator_chrIII.g13110</name>
    <name evidence="2" type="ORF">RB195_012343</name>
</gene>
<feature type="transmembrane region" description="Helical" evidence="1">
    <location>
        <begin position="166"/>
        <end position="190"/>
    </location>
</feature>
<name>A0ABR1D9Q2_NECAM</name>
<feature type="transmembrane region" description="Helical" evidence="1">
    <location>
        <begin position="20"/>
        <end position="39"/>
    </location>
</feature>
<evidence type="ECO:0000313" key="2">
    <source>
        <dbReference type="EMBL" id="KAK6746171.1"/>
    </source>
</evidence>
<reference evidence="2 3" key="1">
    <citation type="submission" date="2023-08" db="EMBL/GenBank/DDBJ databases">
        <title>A Necator americanus chromosomal reference genome.</title>
        <authorList>
            <person name="Ilik V."/>
            <person name="Petrzelkova K.J."/>
            <person name="Pardy F."/>
            <person name="Fuh T."/>
            <person name="Niatou-Singa F.S."/>
            <person name="Gouil Q."/>
            <person name="Baker L."/>
            <person name="Ritchie M.E."/>
            <person name="Jex A.R."/>
            <person name="Gazzola D."/>
            <person name="Li H."/>
            <person name="Toshio Fujiwara R."/>
            <person name="Zhan B."/>
            <person name="Aroian R.V."/>
            <person name="Pafco B."/>
            <person name="Schwarz E.M."/>
        </authorList>
    </citation>
    <scope>NUCLEOTIDE SEQUENCE [LARGE SCALE GENOMIC DNA]</scope>
    <source>
        <strain evidence="2 3">Aroian</strain>
        <tissue evidence="2">Whole animal</tissue>
    </source>
</reference>
<dbReference type="EMBL" id="JAVFWL010000003">
    <property type="protein sequence ID" value="KAK6746171.1"/>
    <property type="molecule type" value="Genomic_DNA"/>
</dbReference>
<dbReference type="InterPro" id="IPR019425">
    <property type="entry name" value="7TM_GPCR_serpentine_rcpt_Srt"/>
</dbReference>
<dbReference type="PANTHER" id="PTHR23021">
    <property type="entry name" value="SERPENTINE RECEPTOR, CLASS T"/>
    <property type="match status" value="1"/>
</dbReference>
<accession>A0ABR1D9Q2</accession>